<reference evidence="1 2" key="1">
    <citation type="submission" date="2014-11" db="EMBL/GenBank/DDBJ databases">
        <authorList>
            <person name="Zhu J."/>
            <person name="Qi W."/>
            <person name="Song R."/>
        </authorList>
    </citation>
    <scope>NUCLEOTIDE SEQUENCE [LARGE SCALE GENOMIC DNA]</scope>
</reference>
<evidence type="ECO:0000313" key="1">
    <source>
        <dbReference type="EMBL" id="CEM11267.1"/>
    </source>
</evidence>
<proteinExistence type="predicted"/>
<keyword evidence="2" id="KW-1185">Reference proteome</keyword>
<evidence type="ECO:0000313" key="2">
    <source>
        <dbReference type="Proteomes" id="UP000041254"/>
    </source>
</evidence>
<sequence length="139" mass="15440">MCDGELGPPKLVPIDLADYRYFQFRSTTGGRSSVPLLLDVVDIDGSFETVIDVKLFLYNNFLPTQLKSVADVKLMRLDDNQQVVEVHANDNGLIKNVFGVNKGMTKTDPFLFTVEGVVLPEPQPIHTGYYEGSRTANTT</sequence>
<accession>A0A0G4FDH5</accession>
<name>A0A0G4FDH5_VITBC</name>
<organism evidence="1 2">
    <name type="scientific">Vitrella brassicaformis (strain CCMP3155)</name>
    <dbReference type="NCBI Taxonomy" id="1169540"/>
    <lineage>
        <taxon>Eukaryota</taxon>
        <taxon>Sar</taxon>
        <taxon>Alveolata</taxon>
        <taxon>Colpodellida</taxon>
        <taxon>Vitrellaceae</taxon>
        <taxon>Vitrella</taxon>
    </lineage>
</organism>
<protein>
    <submittedName>
        <fullName evidence="1">Uncharacterized protein</fullName>
    </submittedName>
</protein>
<dbReference type="EMBL" id="CDMY01000412">
    <property type="protein sequence ID" value="CEM11267.1"/>
    <property type="molecule type" value="Genomic_DNA"/>
</dbReference>
<gene>
    <name evidence="1" type="ORF">Vbra_5782</name>
</gene>
<dbReference type="InParanoid" id="A0A0G4FDH5"/>
<dbReference type="AlphaFoldDB" id="A0A0G4FDH5"/>
<dbReference type="VEuPathDB" id="CryptoDB:Vbra_5782"/>
<dbReference type="Proteomes" id="UP000041254">
    <property type="component" value="Unassembled WGS sequence"/>
</dbReference>
<dbReference type="PhylomeDB" id="A0A0G4FDH5"/>